<dbReference type="EMBL" id="QZBN01000858">
    <property type="protein sequence ID" value="THZ35554.1"/>
    <property type="molecule type" value="Genomic_DNA"/>
</dbReference>
<proteinExistence type="predicted"/>
<keyword evidence="2" id="KW-1133">Transmembrane helix</keyword>
<feature type="transmembrane region" description="Helical" evidence="2">
    <location>
        <begin position="266"/>
        <end position="283"/>
    </location>
</feature>
<name>A0A4S9UBD3_AURPU</name>
<gene>
    <name evidence="3" type="ORF">D6C90_07303</name>
</gene>
<feature type="region of interest" description="Disordered" evidence="1">
    <location>
        <begin position="143"/>
        <end position="174"/>
    </location>
</feature>
<evidence type="ECO:0000313" key="4">
    <source>
        <dbReference type="Proteomes" id="UP000310121"/>
    </source>
</evidence>
<comment type="caution">
    <text evidence="3">The sequence shown here is derived from an EMBL/GenBank/DDBJ whole genome shotgun (WGS) entry which is preliminary data.</text>
</comment>
<dbReference type="Proteomes" id="UP000310121">
    <property type="component" value="Unassembled WGS sequence"/>
</dbReference>
<keyword evidence="2" id="KW-0812">Transmembrane</keyword>
<reference evidence="3 4" key="1">
    <citation type="submission" date="2018-10" db="EMBL/GenBank/DDBJ databases">
        <title>Fifty Aureobasidium pullulans genomes reveal a recombining polyextremotolerant generalist.</title>
        <authorList>
            <person name="Gostincar C."/>
            <person name="Turk M."/>
            <person name="Zajc J."/>
            <person name="Gunde-Cimerman N."/>
        </authorList>
    </citation>
    <scope>NUCLEOTIDE SEQUENCE [LARGE SCALE GENOMIC DNA]</scope>
    <source>
        <strain evidence="3 4">EXF-3844</strain>
    </source>
</reference>
<feature type="transmembrane region" description="Helical" evidence="2">
    <location>
        <begin position="303"/>
        <end position="322"/>
    </location>
</feature>
<dbReference type="AlphaFoldDB" id="A0A4S9UBD3"/>
<accession>A0A4S9UBD3</accession>
<feature type="compositionally biased region" description="Basic and acidic residues" evidence="1">
    <location>
        <begin position="148"/>
        <end position="166"/>
    </location>
</feature>
<evidence type="ECO:0000256" key="2">
    <source>
        <dbReference type="SAM" id="Phobius"/>
    </source>
</evidence>
<sequence length="379" mass="42064">MSSTNFESDCIFVDNADSDVSFATTTTTTTTTTDEMPVVNSTSTTEMSDAGSALITETQAAEAVYQLREVARKASAELLRAEGICIALESRAQTVPTELQHRFEKQQVAAEKAHSKSKSSGDTPSTEELMRRLRQQQELIASMQRKTRAGEEKPRAYCHRQSDAKKASPPRKPAATLETSITDLSVLDASIQVAKKSPILSSLAAVKTSIKAHVSSILDRDLYSRLSTHGKRIYITQFTSCLILDILFFVSIYVPSIRTRSYRVIHMIWACISLGMFAMIWAVEKLGEKTVDRYGAALFRASLRVIVLFPQTMAGMHVLSWLNPFSAHAFPYDFGDQVVKVWMQNAFVAAYFCMLMVSAVKTELAKLDDAEEKAEAKIE</sequence>
<keyword evidence="2" id="KW-0472">Membrane</keyword>
<protein>
    <submittedName>
        <fullName evidence="3">Uncharacterized protein</fullName>
    </submittedName>
</protein>
<feature type="transmembrane region" description="Helical" evidence="2">
    <location>
        <begin position="342"/>
        <end position="360"/>
    </location>
</feature>
<evidence type="ECO:0000256" key="1">
    <source>
        <dbReference type="SAM" id="MobiDB-lite"/>
    </source>
</evidence>
<feature type="region of interest" description="Disordered" evidence="1">
    <location>
        <begin position="105"/>
        <end position="128"/>
    </location>
</feature>
<evidence type="ECO:0000313" key="3">
    <source>
        <dbReference type="EMBL" id="THZ35554.1"/>
    </source>
</evidence>
<organism evidence="3 4">
    <name type="scientific">Aureobasidium pullulans</name>
    <name type="common">Black yeast</name>
    <name type="synonym">Pullularia pullulans</name>
    <dbReference type="NCBI Taxonomy" id="5580"/>
    <lineage>
        <taxon>Eukaryota</taxon>
        <taxon>Fungi</taxon>
        <taxon>Dikarya</taxon>
        <taxon>Ascomycota</taxon>
        <taxon>Pezizomycotina</taxon>
        <taxon>Dothideomycetes</taxon>
        <taxon>Dothideomycetidae</taxon>
        <taxon>Dothideales</taxon>
        <taxon>Saccotheciaceae</taxon>
        <taxon>Aureobasidium</taxon>
    </lineage>
</organism>
<feature type="transmembrane region" description="Helical" evidence="2">
    <location>
        <begin position="233"/>
        <end position="254"/>
    </location>
</feature>